<dbReference type="CDD" id="cd08195">
    <property type="entry name" value="DHQS"/>
    <property type="match status" value="1"/>
</dbReference>
<gene>
    <name evidence="9" type="ORF">JSR02_00825</name>
</gene>
<evidence type="ECO:0000313" key="10">
    <source>
        <dbReference type="Proteomes" id="UP000663602"/>
    </source>
</evidence>
<dbReference type="AlphaFoldDB" id="A0A974X7E3"/>
<dbReference type="InterPro" id="IPR030963">
    <property type="entry name" value="DHQ_synth_fam"/>
</dbReference>
<evidence type="ECO:0000313" key="9">
    <source>
        <dbReference type="EMBL" id="QSW37839.1"/>
    </source>
</evidence>
<name>A0A974X7E3_9PROT</name>
<dbReference type="SUPFAM" id="SSF56796">
    <property type="entry name" value="Dehydroquinate synthase-like"/>
    <property type="match status" value="1"/>
</dbReference>
<evidence type="ECO:0000256" key="1">
    <source>
        <dbReference type="ARBA" id="ARBA00001911"/>
    </source>
</evidence>
<dbReference type="InterPro" id="IPR056179">
    <property type="entry name" value="DHQS_C"/>
</dbReference>
<comment type="cofactor">
    <cofactor evidence="2">
        <name>Co(2+)</name>
        <dbReference type="ChEBI" id="CHEBI:48828"/>
    </cofactor>
</comment>
<evidence type="ECO:0000256" key="6">
    <source>
        <dbReference type="ARBA" id="ARBA00023285"/>
    </source>
</evidence>
<keyword evidence="6" id="KW-0170">Cobalt</keyword>
<dbReference type="Pfam" id="PF24621">
    <property type="entry name" value="DHQS_C"/>
    <property type="match status" value="1"/>
</dbReference>
<comment type="cofactor">
    <cofactor evidence="1">
        <name>NAD(+)</name>
        <dbReference type="ChEBI" id="CHEBI:57540"/>
    </cofactor>
</comment>
<evidence type="ECO:0000256" key="5">
    <source>
        <dbReference type="ARBA" id="ARBA00023239"/>
    </source>
</evidence>
<feature type="domain" description="3-dehydroquinate synthase N-terminal" evidence="7">
    <location>
        <begin position="57"/>
        <end position="167"/>
    </location>
</feature>
<protein>
    <submittedName>
        <fullName evidence="9">3-dehydroquinate synthase</fullName>
    </submittedName>
</protein>
<evidence type="ECO:0000256" key="2">
    <source>
        <dbReference type="ARBA" id="ARBA00001941"/>
    </source>
</evidence>
<reference evidence="9" key="2">
    <citation type="submission" date="2021-03" db="EMBL/GenBank/DDBJ databases">
        <title>Alternative transmission patterns in independently acquired nutritional co-symbionts of Dictyopharidae planthoppers.</title>
        <authorList>
            <person name="Michalik A."/>
            <person name="Lukasik P."/>
        </authorList>
    </citation>
    <scope>NUCLEOTIDE SEQUENCE</scope>
    <source>
        <strain evidence="9">DICMUL</strain>
    </source>
</reference>
<dbReference type="EMBL" id="CP071410">
    <property type="protein sequence ID" value="QSW37839.1"/>
    <property type="molecule type" value="Genomic_DNA"/>
</dbReference>
<evidence type="ECO:0000259" key="8">
    <source>
        <dbReference type="Pfam" id="PF24621"/>
    </source>
</evidence>
<dbReference type="PANTHER" id="PTHR43622:SF1">
    <property type="entry name" value="3-DEHYDROQUINATE SYNTHASE"/>
    <property type="match status" value="1"/>
</dbReference>
<keyword evidence="3" id="KW-0479">Metal-binding</keyword>
<dbReference type="GO" id="GO:0046872">
    <property type="term" value="F:metal ion binding"/>
    <property type="evidence" value="ECO:0007669"/>
    <property type="project" value="UniProtKB-KW"/>
</dbReference>
<sequence length="347" mass="39321">MRNKFLSYKTLSDIILIESLQQIITTTQNYKKKFYIIDRIVNTKFKLHKLITTHNKITINSKENIKTLKTFTKIINAMLEKDICKTATLIAIGGGVIGDLSGLIAKCYYRGIKLINIPTTLIAQIDSAIGGKNGVNSNQGKNLIGSFKQANQILIYTPFLTQLSNYNLTCGLSEAIKIAIINNKVLFKFIQQNLILIINKQINSLKTVLKHAITSKCKLILHDTHETHTQRIKLNLGHTYAHAIEKYLNYSINHGEAVLMGLILATRISQYYTHYDLQAITTLIQATKPYIGNKLLRINKKLLIKNICYDKKKIDNNQITIIIIKKIGKVKNITIKITQLSKLVNMV</sequence>
<dbReference type="Gene3D" id="3.40.50.1970">
    <property type="match status" value="1"/>
</dbReference>
<dbReference type="Pfam" id="PF01761">
    <property type="entry name" value="DHQ_synthase"/>
    <property type="match status" value="1"/>
</dbReference>
<keyword evidence="4" id="KW-0520">NAD</keyword>
<proteinExistence type="predicted"/>
<dbReference type="PIRSF" id="PIRSF001455">
    <property type="entry name" value="DHQ_synth"/>
    <property type="match status" value="1"/>
</dbReference>
<accession>A0A974X7E3</accession>
<reference evidence="9" key="1">
    <citation type="submission" date="2021-02" db="EMBL/GenBank/DDBJ databases">
        <authorList>
            <person name="Franco D."/>
        </authorList>
    </citation>
    <scope>NUCLEOTIDE SEQUENCE</scope>
    <source>
        <strain evidence="9">DICMUL</strain>
    </source>
</reference>
<organism evidence="9 10">
    <name type="scientific">Candidatus Vidania fulgoroideorum</name>
    <dbReference type="NCBI Taxonomy" id="881286"/>
    <lineage>
        <taxon>Bacteria</taxon>
        <taxon>Pseudomonadati</taxon>
        <taxon>Pseudomonadota</taxon>
        <taxon>Betaproteobacteria</taxon>
        <taxon>Candidatus Vidania</taxon>
    </lineage>
</organism>
<dbReference type="GO" id="GO:0003856">
    <property type="term" value="F:3-dehydroquinate synthase activity"/>
    <property type="evidence" value="ECO:0007669"/>
    <property type="project" value="TreeGrafter"/>
</dbReference>
<keyword evidence="5" id="KW-0456">Lyase</keyword>
<dbReference type="PANTHER" id="PTHR43622">
    <property type="entry name" value="3-DEHYDROQUINATE SYNTHASE"/>
    <property type="match status" value="1"/>
</dbReference>
<evidence type="ECO:0000256" key="4">
    <source>
        <dbReference type="ARBA" id="ARBA00023027"/>
    </source>
</evidence>
<evidence type="ECO:0000259" key="7">
    <source>
        <dbReference type="Pfam" id="PF01761"/>
    </source>
</evidence>
<feature type="domain" description="3-dehydroquinate synthase C-terminal" evidence="8">
    <location>
        <begin position="171"/>
        <end position="312"/>
    </location>
</feature>
<evidence type="ECO:0000256" key="3">
    <source>
        <dbReference type="ARBA" id="ARBA00022723"/>
    </source>
</evidence>
<dbReference type="Proteomes" id="UP000663602">
    <property type="component" value="Chromosome"/>
</dbReference>
<dbReference type="InterPro" id="IPR030960">
    <property type="entry name" value="DHQS/DOIS_N"/>
</dbReference>
<dbReference type="Gene3D" id="1.20.1090.10">
    <property type="entry name" value="Dehydroquinate synthase-like - alpha domain"/>
    <property type="match status" value="1"/>
</dbReference>
<dbReference type="GO" id="GO:0009073">
    <property type="term" value="P:aromatic amino acid family biosynthetic process"/>
    <property type="evidence" value="ECO:0007669"/>
    <property type="project" value="InterPro"/>
</dbReference>
<dbReference type="InterPro" id="IPR050071">
    <property type="entry name" value="Dehydroquinate_synthase"/>
</dbReference>